<organism evidence="1 2">
    <name type="scientific">Nocardia ninae NBRC 108245</name>
    <dbReference type="NCBI Taxonomy" id="1210091"/>
    <lineage>
        <taxon>Bacteria</taxon>
        <taxon>Bacillati</taxon>
        <taxon>Actinomycetota</taxon>
        <taxon>Actinomycetes</taxon>
        <taxon>Mycobacteriales</taxon>
        <taxon>Nocardiaceae</taxon>
        <taxon>Nocardia</taxon>
    </lineage>
</organism>
<protein>
    <recommendedName>
        <fullName evidence="3">Resolvase/invertase-type recombinase catalytic domain-containing protein</fullName>
    </recommendedName>
</protein>
<gene>
    <name evidence="1" type="ORF">NN4_53510</name>
</gene>
<proteinExistence type="predicted"/>
<dbReference type="AlphaFoldDB" id="A0A511MJM0"/>
<keyword evidence="2" id="KW-1185">Reference proteome</keyword>
<accession>A0A511MJM0</accession>
<comment type="caution">
    <text evidence="1">The sequence shown here is derived from an EMBL/GenBank/DDBJ whole genome shotgun (WGS) entry which is preliminary data.</text>
</comment>
<name>A0A511MJM0_9NOCA</name>
<evidence type="ECO:0000313" key="2">
    <source>
        <dbReference type="Proteomes" id="UP000321424"/>
    </source>
</evidence>
<dbReference type="EMBL" id="BJXA01000042">
    <property type="protein sequence ID" value="GEM40832.1"/>
    <property type="molecule type" value="Genomic_DNA"/>
</dbReference>
<evidence type="ECO:0008006" key="3">
    <source>
        <dbReference type="Google" id="ProtNLM"/>
    </source>
</evidence>
<sequence>MMTLKPIAVGYLRRDIAGVAQPWNETQIRSTARRLGYNLAKTVVFGANTADPVQELIEAARRAKADAVIVPSVTHFEGNAVPDDLTQVVDVVTVSPEQTYARWTLKPTRWSDHTPGPA</sequence>
<reference evidence="1 2" key="1">
    <citation type="submission" date="2019-07" db="EMBL/GenBank/DDBJ databases">
        <title>Whole genome shotgun sequence of Nocardia ninae NBRC 108245.</title>
        <authorList>
            <person name="Hosoyama A."/>
            <person name="Uohara A."/>
            <person name="Ohji S."/>
            <person name="Ichikawa N."/>
        </authorList>
    </citation>
    <scope>NUCLEOTIDE SEQUENCE [LARGE SCALE GENOMIC DNA]</scope>
    <source>
        <strain evidence="1 2">NBRC 108245</strain>
    </source>
</reference>
<dbReference type="Proteomes" id="UP000321424">
    <property type="component" value="Unassembled WGS sequence"/>
</dbReference>
<evidence type="ECO:0000313" key="1">
    <source>
        <dbReference type="EMBL" id="GEM40832.1"/>
    </source>
</evidence>